<name>A0ABD6EC15_9BILA</name>
<dbReference type="InterPro" id="IPR005749">
    <property type="entry name" value="Ribosomal_uL15_bac-type"/>
</dbReference>
<dbReference type="Proteomes" id="UP001608902">
    <property type="component" value="Unassembled WGS sequence"/>
</dbReference>
<dbReference type="GO" id="GO:0005840">
    <property type="term" value="C:ribosome"/>
    <property type="evidence" value="ECO:0007669"/>
    <property type="project" value="UniProtKB-KW"/>
</dbReference>
<reference evidence="7 8" key="1">
    <citation type="submission" date="2024-08" db="EMBL/GenBank/DDBJ databases">
        <title>Gnathostoma spinigerum genome.</title>
        <authorList>
            <person name="Gonzalez-Bertolin B."/>
            <person name="Monzon S."/>
            <person name="Zaballos A."/>
            <person name="Jimenez P."/>
            <person name="Dekumyoy P."/>
            <person name="Varona S."/>
            <person name="Cuesta I."/>
            <person name="Sumanam S."/>
            <person name="Adisakwattana P."/>
            <person name="Gasser R.B."/>
            <person name="Hernandez-Gonzalez A."/>
            <person name="Young N.D."/>
            <person name="Perteguer M.J."/>
        </authorList>
    </citation>
    <scope>NUCLEOTIDE SEQUENCE [LARGE SCALE GENOMIC DNA]</scope>
    <source>
        <strain evidence="7">AL3</strain>
        <tissue evidence="7">Liver</tissue>
    </source>
</reference>
<evidence type="ECO:0000256" key="5">
    <source>
        <dbReference type="ARBA" id="ARBA00035423"/>
    </source>
</evidence>
<dbReference type="InterPro" id="IPR036227">
    <property type="entry name" value="Ribosomal_uL15/eL18_sf"/>
</dbReference>
<evidence type="ECO:0000259" key="6">
    <source>
        <dbReference type="Pfam" id="PF00828"/>
    </source>
</evidence>
<comment type="caution">
    <text evidence="7">The sequence shown here is derived from an EMBL/GenBank/DDBJ whole genome shotgun (WGS) entry which is preliminary data.</text>
</comment>
<dbReference type="PANTHER" id="PTHR12934:SF11">
    <property type="entry name" value="LARGE RIBOSOMAL SUBUNIT PROTEIN UL15M"/>
    <property type="match status" value="1"/>
</dbReference>
<evidence type="ECO:0000256" key="1">
    <source>
        <dbReference type="ARBA" id="ARBA00007320"/>
    </source>
</evidence>
<keyword evidence="8" id="KW-1185">Reference proteome</keyword>
<dbReference type="EMBL" id="JBGFUD010002411">
    <property type="protein sequence ID" value="MFH4977573.1"/>
    <property type="molecule type" value="Genomic_DNA"/>
</dbReference>
<proteinExistence type="inferred from homology"/>
<organism evidence="7 8">
    <name type="scientific">Gnathostoma spinigerum</name>
    <dbReference type="NCBI Taxonomy" id="75299"/>
    <lineage>
        <taxon>Eukaryota</taxon>
        <taxon>Metazoa</taxon>
        <taxon>Ecdysozoa</taxon>
        <taxon>Nematoda</taxon>
        <taxon>Chromadorea</taxon>
        <taxon>Rhabditida</taxon>
        <taxon>Spirurina</taxon>
        <taxon>Gnathostomatomorpha</taxon>
        <taxon>Gnathostomatoidea</taxon>
        <taxon>Gnathostomatidae</taxon>
        <taxon>Gnathostoma</taxon>
    </lineage>
</organism>
<evidence type="ECO:0000313" key="8">
    <source>
        <dbReference type="Proteomes" id="UP001608902"/>
    </source>
</evidence>
<dbReference type="PANTHER" id="PTHR12934">
    <property type="entry name" value="50S RIBOSOMAL PROTEIN L15"/>
    <property type="match status" value="1"/>
</dbReference>
<keyword evidence="2" id="KW-0689">Ribosomal protein</keyword>
<evidence type="ECO:0000256" key="3">
    <source>
        <dbReference type="ARBA" id="ARBA00023274"/>
    </source>
</evidence>
<accession>A0ABD6EC15</accession>
<evidence type="ECO:0000256" key="2">
    <source>
        <dbReference type="ARBA" id="ARBA00022980"/>
    </source>
</evidence>
<dbReference type="AlphaFoldDB" id="A0ABD6EC15"/>
<comment type="similarity">
    <text evidence="1">Belongs to the universal ribosomal protein uL15 family.</text>
</comment>
<dbReference type="SUPFAM" id="SSF52080">
    <property type="entry name" value="Ribosomal proteins L15p and L18e"/>
    <property type="match status" value="1"/>
</dbReference>
<dbReference type="InterPro" id="IPR021131">
    <property type="entry name" value="Ribosomal_uL15/eL18"/>
</dbReference>
<dbReference type="Pfam" id="PF00828">
    <property type="entry name" value="Ribosomal_L27A"/>
    <property type="match status" value="1"/>
</dbReference>
<keyword evidence="3" id="KW-0687">Ribonucleoprotein</keyword>
<protein>
    <recommendedName>
        <fullName evidence="4">Large ribosomal subunit protein uL15m</fullName>
    </recommendedName>
    <alternativeName>
        <fullName evidence="5">39S ribosomal protein L15, mitochondrial</fullName>
    </alternativeName>
</protein>
<evidence type="ECO:0000313" key="7">
    <source>
        <dbReference type="EMBL" id="MFH4977573.1"/>
    </source>
</evidence>
<dbReference type="GO" id="GO:1990904">
    <property type="term" value="C:ribonucleoprotein complex"/>
    <property type="evidence" value="ECO:0007669"/>
    <property type="project" value="UniProtKB-KW"/>
</dbReference>
<feature type="domain" description="Large ribosomal subunit protein uL15/eL18" evidence="6">
    <location>
        <begin position="96"/>
        <end position="175"/>
    </location>
</feature>
<gene>
    <name evidence="7" type="ORF">AB6A40_004282</name>
</gene>
<evidence type="ECO:0000256" key="4">
    <source>
        <dbReference type="ARBA" id="ARBA00035299"/>
    </source>
</evidence>
<sequence length="305" mass="34730">MASKAAQSAAERAIKYIEKTTRIKLQDLRDNPGARTTGRITTKRHNQAGHTIGELQHAAKPPLGWIWGDFYRPWQRMFPGEKSFNGDINLRREYPPLSLLELQRLIDLGWLNTSTLIDLTALCNTRQYRCNPKLRQFGVQLTDQGADCFEAVVNLEVQWASETAIAAVERAGGRIRTAYYDISSLEAVIDPEKWFKSGLPIPRRKAPPESLLSYYTNPRNRGYLCKKEDLTRAEDELAQLYGYERKLRCETLDEKDPTQIFVGLEPGSLISLADKKVFVPTSEAHRRYYGAEGGKSVLFCDHQYS</sequence>